<dbReference type="SUPFAM" id="SSF56399">
    <property type="entry name" value="ADP-ribosylation"/>
    <property type="match status" value="1"/>
</dbReference>
<gene>
    <name evidence="1" type="ORF">GWI33_021208</name>
</gene>
<dbReference type="EMBL" id="JAACXV010014628">
    <property type="protein sequence ID" value="KAF7265360.1"/>
    <property type="molecule type" value="Genomic_DNA"/>
</dbReference>
<dbReference type="Proteomes" id="UP000625711">
    <property type="component" value="Unassembled WGS sequence"/>
</dbReference>
<evidence type="ECO:0000313" key="2">
    <source>
        <dbReference type="Proteomes" id="UP000625711"/>
    </source>
</evidence>
<proteinExistence type="predicted"/>
<accession>A0A834HV30</accession>
<organism evidence="1 2">
    <name type="scientific">Rhynchophorus ferrugineus</name>
    <name type="common">Red palm weevil</name>
    <name type="synonym">Curculio ferrugineus</name>
    <dbReference type="NCBI Taxonomy" id="354439"/>
    <lineage>
        <taxon>Eukaryota</taxon>
        <taxon>Metazoa</taxon>
        <taxon>Ecdysozoa</taxon>
        <taxon>Arthropoda</taxon>
        <taxon>Hexapoda</taxon>
        <taxon>Insecta</taxon>
        <taxon>Pterygota</taxon>
        <taxon>Neoptera</taxon>
        <taxon>Endopterygota</taxon>
        <taxon>Coleoptera</taxon>
        <taxon>Polyphaga</taxon>
        <taxon>Cucujiformia</taxon>
        <taxon>Curculionidae</taxon>
        <taxon>Dryophthorinae</taxon>
        <taxon>Rhynchophorus</taxon>
    </lineage>
</organism>
<dbReference type="Gene3D" id="3.90.228.10">
    <property type="match status" value="1"/>
</dbReference>
<keyword evidence="2" id="KW-1185">Reference proteome</keyword>
<reference evidence="1" key="1">
    <citation type="submission" date="2020-08" db="EMBL/GenBank/DDBJ databases">
        <title>Genome sequencing and assembly of the red palm weevil Rhynchophorus ferrugineus.</title>
        <authorList>
            <person name="Dias G.B."/>
            <person name="Bergman C.M."/>
            <person name="Manee M."/>
        </authorList>
    </citation>
    <scope>NUCLEOTIDE SEQUENCE</scope>
    <source>
        <strain evidence="1">AA-2017</strain>
        <tissue evidence="1">Whole larva</tissue>
    </source>
</reference>
<dbReference type="GO" id="GO:0005634">
    <property type="term" value="C:nucleus"/>
    <property type="evidence" value="ECO:0007669"/>
    <property type="project" value="TreeGrafter"/>
</dbReference>
<dbReference type="GO" id="GO:1990404">
    <property type="term" value="F:NAD+-protein mono-ADP-ribosyltransferase activity"/>
    <property type="evidence" value="ECO:0007669"/>
    <property type="project" value="TreeGrafter"/>
</dbReference>
<name>A0A834HV30_RHYFE</name>
<protein>
    <recommendedName>
        <fullName evidence="3">Poly [ADP-ribose] polymerase</fullName>
    </recommendedName>
</protein>
<sequence>MATCNDLLKFSRSDLNDIPLKQKVIKNEDLFDLYKNGPHVVKYKTLDSQSAEYISVKNMIDFNIIKIDKILNEFNTMAFLLKKRFMYNDNYTIEMLHATKEGCVQGICENNFNWRLSGLSRGHKHGFGVNFTKSSYFANFFTNSRGSSIIIVADVLCKTTFCGHSQTRVPPKGYDTSIRIDEKVYVKFNDAEFNPKYVVYY</sequence>
<comment type="caution">
    <text evidence="1">The sequence shown here is derived from an EMBL/GenBank/DDBJ whole genome shotgun (WGS) entry which is preliminary data.</text>
</comment>
<evidence type="ECO:0000313" key="1">
    <source>
        <dbReference type="EMBL" id="KAF7265360.1"/>
    </source>
</evidence>
<dbReference type="PANTHER" id="PTHR45740">
    <property type="entry name" value="POLY [ADP-RIBOSE] POLYMERASE"/>
    <property type="match status" value="1"/>
</dbReference>
<dbReference type="InterPro" id="IPR051712">
    <property type="entry name" value="ARTD-AVP"/>
</dbReference>
<dbReference type="AlphaFoldDB" id="A0A834HV30"/>
<dbReference type="OrthoDB" id="6133115at2759"/>
<dbReference type="GO" id="GO:0003950">
    <property type="term" value="F:NAD+ poly-ADP-ribosyltransferase activity"/>
    <property type="evidence" value="ECO:0007669"/>
    <property type="project" value="TreeGrafter"/>
</dbReference>
<evidence type="ECO:0008006" key="3">
    <source>
        <dbReference type="Google" id="ProtNLM"/>
    </source>
</evidence>
<dbReference type="PANTHER" id="PTHR45740:SF2">
    <property type="entry name" value="POLY [ADP-RIBOSE] POLYMERASE"/>
    <property type="match status" value="1"/>
</dbReference>